<dbReference type="EC" id="3.6.5.-" evidence="5"/>
<proteinExistence type="inferred from homology"/>
<evidence type="ECO:0000256" key="3">
    <source>
        <dbReference type="ARBA" id="ARBA00022801"/>
    </source>
</evidence>
<keyword evidence="3 5" id="KW-0378">Hydrolase</keyword>
<dbReference type="InParanoid" id="I3EHS7"/>
<dbReference type="InterPro" id="IPR027417">
    <property type="entry name" value="P-loop_NTPase"/>
</dbReference>
<dbReference type="EMBL" id="GL870877">
    <property type="protein sequence ID" value="EIJ88774.1"/>
    <property type="molecule type" value="Genomic_DNA"/>
</dbReference>
<dbReference type="GO" id="GO:0005525">
    <property type="term" value="F:GTP binding"/>
    <property type="evidence" value="ECO:0007669"/>
    <property type="project" value="UniProtKB-KW"/>
</dbReference>
<evidence type="ECO:0000256" key="5">
    <source>
        <dbReference type="RuleBase" id="RU365059"/>
    </source>
</evidence>
<dbReference type="VEuPathDB" id="MicrosporidiaDB:NEQG_00593"/>
<evidence type="ECO:0000313" key="8">
    <source>
        <dbReference type="Proteomes" id="UP000002872"/>
    </source>
</evidence>
<accession>I3EHS7</accession>
<dbReference type="OrthoDB" id="243313at2759"/>
<dbReference type="SUPFAM" id="SSF52540">
    <property type="entry name" value="P-loop containing nucleoside triphosphate hydrolases"/>
    <property type="match status" value="1"/>
</dbReference>
<dbReference type="GO" id="GO:0005737">
    <property type="term" value="C:cytoplasm"/>
    <property type="evidence" value="ECO:0007669"/>
    <property type="project" value="UniProtKB-SubCell"/>
</dbReference>
<dbReference type="GO" id="GO:0005634">
    <property type="term" value="C:nucleus"/>
    <property type="evidence" value="ECO:0007669"/>
    <property type="project" value="UniProtKB-SubCell"/>
</dbReference>
<dbReference type="Pfam" id="PF03029">
    <property type="entry name" value="ATP_bind_1"/>
    <property type="match status" value="1"/>
</dbReference>
<comment type="function">
    <text evidence="5">Small GTPase required for proper nuclear import of RNA polymerase II (RNAPII). May act at an RNAP assembly step prior to nuclear import.</text>
</comment>
<dbReference type="PANTHER" id="PTHR21231:SF8">
    <property type="entry name" value="GPN-LOOP GTPASE 1"/>
    <property type="match status" value="1"/>
</dbReference>
<gene>
    <name evidence="7" type="ORF">NEQG_00593</name>
</gene>
<keyword evidence="2 5" id="KW-0547">Nucleotide-binding</keyword>
<keyword evidence="5" id="KW-0963">Cytoplasm</keyword>
<reference evidence="7" key="1">
    <citation type="submission" date="2011-01" db="EMBL/GenBank/DDBJ databases">
        <title>The Genome Sequence of Nematocida parisii strain ERTm3.</title>
        <authorList>
            <consortium name="The Broad Institute Genome Sequencing Platform"/>
            <consortium name="The Broad Institute Genome Sequencing Center for Infectious Disease"/>
            <person name="Cuomo C."/>
            <person name="Troemel E."/>
            <person name="Young S.K."/>
            <person name="Zeng Q."/>
            <person name="Gargeya S."/>
            <person name="Fitzgerald M."/>
            <person name="Haas B."/>
            <person name="Abouelleil A."/>
            <person name="Alvarado L."/>
            <person name="Arachchi H.M."/>
            <person name="Berlin A."/>
            <person name="Chapman S.B."/>
            <person name="Gearin G."/>
            <person name="Goldberg J."/>
            <person name="Griggs A."/>
            <person name="Gujja S."/>
            <person name="Hansen M."/>
            <person name="Heiman D."/>
            <person name="Howarth C."/>
            <person name="Larimer J."/>
            <person name="Lui A."/>
            <person name="MacDonald P.J.P."/>
            <person name="McCowen C."/>
            <person name="Montmayeur A."/>
            <person name="Murphy C."/>
            <person name="Neiman D."/>
            <person name="Pearson M."/>
            <person name="Priest M."/>
            <person name="Roberts A."/>
            <person name="Saif S."/>
            <person name="Shea T."/>
            <person name="Sisk P."/>
            <person name="Stolte C."/>
            <person name="Sykes S."/>
            <person name="Wortman J."/>
            <person name="Nusbaum C."/>
            <person name="Birren B."/>
        </authorList>
    </citation>
    <scope>NUCLEOTIDE SEQUENCE</scope>
    <source>
        <strain evidence="7">ERTm3</strain>
    </source>
</reference>
<evidence type="ECO:0000313" key="7">
    <source>
        <dbReference type="EMBL" id="EIJ88774.1"/>
    </source>
</evidence>
<comment type="subunit">
    <text evidence="5">Binds to RNA polymerase II.</text>
</comment>
<evidence type="ECO:0000256" key="2">
    <source>
        <dbReference type="ARBA" id="ARBA00022741"/>
    </source>
</evidence>
<organism evidence="7 8">
    <name type="scientific">Nematocida parisii (strain ERTm3)</name>
    <name type="common">Nematode killer fungus</name>
    <dbReference type="NCBI Taxonomy" id="935791"/>
    <lineage>
        <taxon>Eukaryota</taxon>
        <taxon>Fungi</taxon>
        <taxon>Fungi incertae sedis</taxon>
        <taxon>Microsporidia</taxon>
        <taxon>Nematocida</taxon>
    </lineage>
</organism>
<keyword evidence="4 5" id="KW-0342">GTP-binding</keyword>
<evidence type="ECO:0000256" key="1">
    <source>
        <dbReference type="ARBA" id="ARBA00005290"/>
    </source>
</evidence>
<sequence length="415" mass="46368">MVKTFSLLRKRTSFGKSTISETTKFMCSSNIRRVPVYSVLSLSLMHIFVPNSPRIKSSGYITRIKFLAMTNTVLIVLGMAGSGKSTFCHRLHTWLSDKTMQINSRTGLNDAVCGINLDPAVQTVKMPVHYDIRDTIDIDELMQKKKLGPNGAILTALNLFAAHIDVLISQIEGLKPQYTIIDTPGQIEMFTTSVSGQIITQCLSKTKGVRVKMIYLVDGEKAQNPQCFISNMLFATSVYYRFREELLITVNKSDIEGAEQIKSWATDYDSFSGALPEDGMNTPLTNSIALWMEEFYSRFNLFYLSAATGMGKTAFIAEVDREIESKETSELHDVDLSDAQSNDSIISKEIETEEDKTPNAPANVIQNILDALKKTTIMCAQSNEGDSSESNEENEKEKNTHSPPQKDQLEETKEE</sequence>
<dbReference type="STRING" id="935791.I3EHS7"/>
<evidence type="ECO:0000256" key="4">
    <source>
        <dbReference type="ARBA" id="ARBA00023134"/>
    </source>
</evidence>
<feature type="region of interest" description="Disordered" evidence="6">
    <location>
        <begin position="379"/>
        <end position="415"/>
    </location>
</feature>
<name>I3EHS7_NEMP3</name>
<evidence type="ECO:0000256" key="6">
    <source>
        <dbReference type="SAM" id="MobiDB-lite"/>
    </source>
</evidence>
<dbReference type="Proteomes" id="UP000002872">
    <property type="component" value="Unassembled WGS sequence"/>
</dbReference>
<dbReference type="AlphaFoldDB" id="I3EHS7"/>
<dbReference type="Gene3D" id="3.40.50.300">
    <property type="entry name" value="P-loop containing nucleotide triphosphate hydrolases"/>
    <property type="match status" value="1"/>
</dbReference>
<dbReference type="PANTHER" id="PTHR21231">
    <property type="entry name" value="XPA-BINDING PROTEIN 1-RELATED"/>
    <property type="match status" value="1"/>
</dbReference>
<comment type="subcellular location">
    <subcellularLocation>
        <location evidence="5">Cytoplasm</location>
    </subcellularLocation>
    <subcellularLocation>
        <location evidence="5">Nucleus</location>
    </subcellularLocation>
</comment>
<keyword evidence="8" id="KW-1185">Reference proteome</keyword>
<dbReference type="InterPro" id="IPR004130">
    <property type="entry name" value="Gpn"/>
</dbReference>
<dbReference type="HOGENOM" id="CLU_037460_3_1_1"/>
<protein>
    <recommendedName>
        <fullName evidence="5">GPN-loop GTPase</fullName>
        <ecNumber evidence="5">3.6.5.-</ecNumber>
    </recommendedName>
</protein>
<comment type="similarity">
    <text evidence="1 5">Belongs to the GPN-loop GTPase family.</text>
</comment>
<dbReference type="GO" id="GO:0003924">
    <property type="term" value="F:GTPase activity"/>
    <property type="evidence" value="ECO:0007669"/>
    <property type="project" value="TreeGrafter"/>
</dbReference>
<dbReference type="FunCoup" id="I3EHS7">
    <property type="interactions" value="184"/>
</dbReference>